<dbReference type="Proteomes" id="UP001551482">
    <property type="component" value="Unassembled WGS sequence"/>
</dbReference>
<keyword evidence="7" id="KW-1185">Reference proteome</keyword>
<reference evidence="6 7" key="1">
    <citation type="submission" date="2024-06" db="EMBL/GenBank/DDBJ databases">
        <title>The Natural Products Discovery Center: Release of the First 8490 Sequenced Strains for Exploring Actinobacteria Biosynthetic Diversity.</title>
        <authorList>
            <person name="Kalkreuter E."/>
            <person name="Kautsar S.A."/>
            <person name="Yang D."/>
            <person name="Bader C.D."/>
            <person name="Teijaro C.N."/>
            <person name="Fluegel L."/>
            <person name="Davis C.M."/>
            <person name="Simpson J.R."/>
            <person name="Lauterbach L."/>
            <person name="Steele A.D."/>
            <person name="Gui C."/>
            <person name="Meng S."/>
            <person name="Li G."/>
            <person name="Viehrig K."/>
            <person name="Ye F."/>
            <person name="Su P."/>
            <person name="Kiefer A.F."/>
            <person name="Nichols A."/>
            <person name="Cepeda A.J."/>
            <person name="Yan W."/>
            <person name="Fan B."/>
            <person name="Jiang Y."/>
            <person name="Adhikari A."/>
            <person name="Zheng C.-J."/>
            <person name="Schuster L."/>
            <person name="Cowan T.M."/>
            <person name="Smanski M.J."/>
            <person name="Chevrette M.G."/>
            <person name="De Carvalho L.P.S."/>
            <person name="Shen B."/>
        </authorList>
    </citation>
    <scope>NUCLEOTIDE SEQUENCE [LARGE SCALE GENOMIC DNA]</scope>
    <source>
        <strain evidence="6 7">NPDC048946</strain>
    </source>
</reference>
<dbReference type="PANTHER" id="PTHR30055:SF238">
    <property type="entry name" value="MYCOFACTOCIN BIOSYNTHESIS TRANSCRIPTIONAL REGULATOR MFTR-RELATED"/>
    <property type="match status" value="1"/>
</dbReference>
<dbReference type="PROSITE" id="PS50977">
    <property type="entry name" value="HTH_TETR_2"/>
    <property type="match status" value="1"/>
</dbReference>
<dbReference type="InterPro" id="IPR001647">
    <property type="entry name" value="HTH_TetR"/>
</dbReference>
<evidence type="ECO:0000313" key="6">
    <source>
        <dbReference type="EMBL" id="MEU8136460.1"/>
    </source>
</evidence>
<accession>A0ABV3DL33</accession>
<dbReference type="RefSeq" id="WP_358356995.1">
    <property type="nucleotide sequence ID" value="NZ_JBEZFP010000064.1"/>
</dbReference>
<dbReference type="SUPFAM" id="SSF46689">
    <property type="entry name" value="Homeodomain-like"/>
    <property type="match status" value="1"/>
</dbReference>
<keyword evidence="1" id="KW-0805">Transcription regulation</keyword>
<dbReference type="PANTHER" id="PTHR30055">
    <property type="entry name" value="HTH-TYPE TRANSCRIPTIONAL REGULATOR RUTR"/>
    <property type="match status" value="1"/>
</dbReference>
<organism evidence="6 7">
    <name type="scientific">Streptodolium elevatio</name>
    <dbReference type="NCBI Taxonomy" id="3157996"/>
    <lineage>
        <taxon>Bacteria</taxon>
        <taxon>Bacillati</taxon>
        <taxon>Actinomycetota</taxon>
        <taxon>Actinomycetes</taxon>
        <taxon>Kitasatosporales</taxon>
        <taxon>Streptomycetaceae</taxon>
        <taxon>Streptodolium</taxon>
    </lineage>
</organism>
<sequence>MTATRNLDAGPSLRERKKLRTREALIGTALELFTERGFDGATLDELCEAVEVSKRTFFRNFASKEDVVMAPTQDMWAAFVDELERRTPGGDTLLEFLQESLLAAVDRMTDEDWPSRVRLSRRLAAKTPSMDAHGLHFCDRTIRSSLSTLHRRLAFDEPQDPRPRLALDVLVAATRRAMETWVELPREPGRKALADELRAVFAAIPGTMTLPAVPREAVAGQIR</sequence>
<evidence type="ECO:0000256" key="3">
    <source>
        <dbReference type="ARBA" id="ARBA00023163"/>
    </source>
</evidence>
<evidence type="ECO:0000256" key="1">
    <source>
        <dbReference type="ARBA" id="ARBA00023015"/>
    </source>
</evidence>
<comment type="caution">
    <text evidence="6">The sequence shown here is derived from an EMBL/GenBank/DDBJ whole genome shotgun (WGS) entry which is preliminary data.</text>
</comment>
<dbReference type="EMBL" id="JBEZFP010000064">
    <property type="protein sequence ID" value="MEU8136460.1"/>
    <property type="molecule type" value="Genomic_DNA"/>
</dbReference>
<feature type="DNA-binding region" description="H-T-H motif" evidence="4">
    <location>
        <begin position="42"/>
        <end position="61"/>
    </location>
</feature>
<evidence type="ECO:0000313" key="7">
    <source>
        <dbReference type="Proteomes" id="UP001551482"/>
    </source>
</evidence>
<evidence type="ECO:0000256" key="4">
    <source>
        <dbReference type="PROSITE-ProRule" id="PRU00335"/>
    </source>
</evidence>
<dbReference type="Pfam" id="PF00440">
    <property type="entry name" value="TetR_N"/>
    <property type="match status" value="1"/>
</dbReference>
<dbReference type="InterPro" id="IPR009057">
    <property type="entry name" value="Homeodomain-like_sf"/>
</dbReference>
<keyword evidence="3" id="KW-0804">Transcription</keyword>
<dbReference type="PRINTS" id="PR00455">
    <property type="entry name" value="HTHTETR"/>
</dbReference>
<dbReference type="Gene3D" id="1.10.357.10">
    <property type="entry name" value="Tetracycline Repressor, domain 2"/>
    <property type="match status" value="1"/>
</dbReference>
<gene>
    <name evidence="6" type="ORF">AB0C36_23480</name>
</gene>
<name>A0ABV3DL33_9ACTN</name>
<evidence type="ECO:0000256" key="2">
    <source>
        <dbReference type="ARBA" id="ARBA00023125"/>
    </source>
</evidence>
<proteinExistence type="predicted"/>
<protein>
    <submittedName>
        <fullName evidence="6">TetR family transcriptional regulator</fullName>
    </submittedName>
</protein>
<feature type="domain" description="HTH tetR-type" evidence="5">
    <location>
        <begin position="19"/>
        <end position="79"/>
    </location>
</feature>
<dbReference type="InterPro" id="IPR050109">
    <property type="entry name" value="HTH-type_TetR-like_transc_reg"/>
</dbReference>
<keyword evidence="2 4" id="KW-0238">DNA-binding</keyword>
<evidence type="ECO:0000259" key="5">
    <source>
        <dbReference type="PROSITE" id="PS50977"/>
    </source>
</evidence>